<organism evidence="1 2">
    <name type="scientific">Trichinella spiralis</name>
    <name type="common">Trichina worm</name>
    <dbReference type="NCBI Taxonomy" id="6334"/>
    <lineage>
        <taxon>Eukaryota</taxon>
        <taxon>Metazoa</taxon>
        <taxon>Ecdysozoa</taxon>
        <taxon>Nematoda</taxon>
        <taxon>Enoplea</taxon>
        <taxon>Dorylaimia</taxon>
        <taxon>Trichinellida</taxon>
        <taxon>Trichinellidae</taxon>
        <taxon>Trichinella</taxon>
    </lineage>
</organism>
<evidence type="ECO:0000313" key="1">
    <source>
        <dbReference type="EMBL" id="KAL1244085.1"/>
    </source>
</evidence>
<sequence length="81" mass="9468">MFDLSNTFCMCVGHEIRDAAGNYEHVQQYGICMTAAAGHRHYYLLHDMFSVYSLPATGWFDSILIKRRKLGLRHWCRQLSK</sequence>
<dbReference type="GO" id="GO:0000502">
    <property type="term" value="C:proteasome complex"/>
    <property type="evidence" value="ECO:0007669"/>
    <property type="project" value="UniProtKB-KW"/>
</dbReference>
<protein>
    <submittedName>
        <fullName evidence="1">26S proteasome non-ATPase regulatory subunit</fullName>
    </submittedName>
</protein>
<dbReference type="EMBL" id="JBEUSY010000151">
    <property type="protein sequence ID" value="KAL1244085.1"/>
    <property type="molecule type" value="Genomic_DNA"/>
</dbReference>
<evidence type="ECO:0000313" key="2">
    <source>
        <dbReference type="Proteomes" id="UP001558632"/>
    </source>
</evidence>
<keyword evidence="2" id="KW-1185">Reference proteome</keyword>
<proteinExistence type="predicted"/>
<dbReference type="Proteomes" id="UP001558632">
    <property type="component" value="Unassembled WGS sequence"/>
</dbReference>
<comment type="caution">
    <text evidence="1">The sequence shown here is derived from an EMBL/GenBank/DDBJ whole genome shotgun (WGS) entry which is preliminary data.</text>
</comment>
<gene>
    <name evidence="1" type="ORF">TSPI_00643</name>
</gene>
<name>A0ABR3KTV3_TRISP</name>
<accession>A0ABR3KTV3</accession>
<keyword evidence="1" id="KW-0647">Proteasome</keyword>
<reference evidence="1 2" key="1">
    <citation type="submission" date="2024-07" db="EMBL/GenBank/DDBJ databases">
        <title>Enhanced genomic and transcriptomic resources for Trichinella pseudospiralis and T. spiralis underpin the discovery of pronounced molecular differences between stages and species.</title>
        <authorList>
            <person name="Pasi K.K."/>
            <person name="La Rosa G."/>
            <person name="Gomez-Morales M.A."/>
            <person name="Tosini F."/>
            <person name="Sumanam S."/>
            <person name="Young N.D."/>
            <person name="Chang B.C."/>
            <person name="Robin G.B."/>
        </authorList>
    </citation>
    <scope>NUCLEOTIDE SEQUENCE [LARGE SCALE GENOMIC DNA]</scope>
    <source>
        <strain evidence="1">ISS534</strain>
    </source>
</reference>